<evidence type="ECO:0000259" key="1">
    <source>
        <dbReference type="Pfam" id="PF04287"/>
    </source>
</evidence>
<evidence type="ECO:0000313" key="2">
    <source>
        <dbReference type="EMBL" id="MBF8999739.1"/>
    </source>
</evidence>
<accession>A0ABS0GBF0</accession>
<dbReference type="InterPro" id="IPR023376">
    <property type="entry name" value="YqcC-like_dom"/>
</dbReference>
<organism evidence="2 3">
    <name type="scientific">Vibrio nitrifigilis</name>
    <dbReference type="NCBI Taxonomy" id="2789781"/>
    <lineage>
        <taxon>Bacteria</taxon>
        <taxon>Pseudomonadati</taxon>
        <taxon>Pseudomonadota</taxon>
        <taxon>Gammaproteobacteria</taxon>
        <taxon>Vibrionales</taxon>
        <taxon>Vibrionaceae</taxon>
        <taxon>Vibrio</taxon>
    </lineage>
</organism>
<sequence length="104" mass="12315">MSRSVESLVTMLEELEYELRRIGLWQTQVPNMAALQSEQPFALDTLEPHEWLQWIFIPQMLRLLEHDQVPSGFAITPYFEQVWSGKYEYRAILRVLMCIDEVGQ</sequence>
<protein>
    <submittedName>
        <fullName evidence="2">YqcC family protein</fullName>
    </submittedName>
</protein>
<comment type="caution">
    <text evidence="2">The sequence shown here is derived from an EMBL/GenBank/DDBJ whole genome shotgun (WGS) entry which is preliminary data.</text>
</comment>
<dbReference type="RefSeq" id="WP_196122735.1">
    <property type="nucleotide sequence ID" value="NZ_JADPMR010000001.1"/>
</dbReference>
<dbReference type="InterPro" id="IPR007384">
    <property type="entry name" value="UCP006257"/>
</dbReference>
<dbReference type="EMBL" id="JADPMR010000001">
    <property type="protein sequence ID" value="MBF8999739.1"/>
    <property type="molecule type" value="Genomic_DNA"/>
</dbReference>
<dbReference type="Proteomes" id="UP000597206">
    <property type="component" value="Unassembled WGS sequence"/>
</dbReference>
<dbReference type="PANTHER" id="PTHR39586:SF1">
    <property type="entry name" value="CYTOPLASMIC PROTEIN"/>
    <property type="match status" value="1"/>
</dbReference>
<feature type="domain" description="YqcC-like" evidence="1">
    <location>
        <begin position="9"/>
        <end position="101"/>
    </location>
</feature>
<gene>
    <name evidence="2" type="ORF">I1A42_04065</name>
</gene>
<evidence type="ECO:0000313" key="3">
    <source>
        <dbReference type="Proteomes" id="UP000597206"/>
    </source>
</evidence>
<reference evidence="2 3" key="1">
    <citation type="submission" date="2020-11" db="EMBL/GenBank/DDBJ databases">
        <title>Vibrio nitrifigilis sp. nov., a marine nitrogen-fixing bacterium isolated from the lagoon sediment of an islet inside an atoll.</title>
        <authorList>
            <person name="Wang L.-T."/>
            <person name="Shieh W.Y."/>
        </authorList>
    </citation>
    <scope>NUCLEOTIDE SEQUENCE [LARGE SCALE GENOMIC DNA]</scope>
    <source>
        <strain evidence="2 3">NFV-1</strain>
    </source>
</reference>
<keyword evidence="3" id="KW-1185">Reference proteome</keyword>
<dbReference type="PANTHER" id="PTHR39586">
    <property type="entry name" value="CYTOPLASMIC PROTEIN-RELATED"/>
    <property type="match status" value="1"/>
</dbReference>
<dbReference type="PIRSF" id="PIRSF006257">
    <property type="entry name" value="UCP006257"/>
    <property type="match status" value="1"/>
</dbReference>
<proteinExistence type="predicted"/>
<dbReference type="Pfam" id="PF04287">
    <property type="entry name" value="DUF446"/>
    <property type="match status" value="1"/>
</dbReference>
<name>A0ABS0GBF0_9VIBR</name>
<dbReference type="SUPFAM" id="SSF158452">
    <property type="entry name" value="YqcC-like"/>
    <property type="match status" value="1"/>
</dbReference>
<dbReference type="Gene3D" id="1.20.1440.40">
    <property type="entry name" value="YqcC-like"/>
    <property type="match status" value="1"/>
</dbReference>
<dbReference type="InterPro" id="IPR036814">
    <property type="entry name" value="YqcC-like_sf"/>
</dbReference>